<gene>
    <name evidence="2" type="ORF">CAL29_24480</name>
</gene>
<keyword evidence="3" id="KW-1185">Reference proteome</keyword>
<organism evidence="2 3">
    <name type="scientific">Bordetella genomosp. 10</name>
    <dbReference type="NCBI Taxonomy" id="1416804"/>
    <lineage>
        <taxon>Bacteria</taxon>
        <taxon>Pseudomonadati</taxon>
        <taxon>Pseudomonadota</taxon>
        <taxon>Betaproteobacteria</taxon>
        <taxon>Burkholderiales</taxon>
        <taxon>Alcaligenaceae</taxon>
        <taxon>Bordetella</taxon>
    </lineage>
</organism>
<dbReference type="Proteomes" id="UP000216020">
    <property type="component" value="Unassembled WGS sequence"/>
</dbReference>
<keyword evidence="1" id="KW-0472">Membrane</keyword>
<dbReference type="Gene3D" id="1.20.1280.290">
    <property type="match status" value="1"/>
</dbReference>
<evidence type="ECO:0000313" key="3">
    <source>
        <dbReference type="Proteomes" id="UP000216020"/>
    </source>
</evidence>
<sequence>MMNDRFFAAGPLPRQEAPLGGSKPRGVGAFSEHQAETVAAVPMTPATATRGIYRRCLSRLTNFFGAIRVVTYVPTILALCESGNSSQYSIATWLLWIAANVTMTVSLWEQNDRKPNNLIVINLFNTMMCLITIGFIAYFRLPGKV</sequence>
<proteinExistence type="predicted"/>
<feature type="transmembrane region" description="Helical" evidence="1">
    <location>
        <begin position="120"/>
        <end position="139"/>
    </location>
</feature>
<dbReference type="AlphaFoldDB" id="A0A261S1Q4"/>
<evidence type="ECO:0000313" key="2">
    <source>
        <dbReference type="EMBL" id="OZI31095.1"/>
    </source>
</evidence>
<feature type="transmembrane region" description="Helical" evidence="1">
    <location>
        <begin position="90"/>
        <end position="108"/>
    </location>
</feature>
<accession>A0A261S1Q4</accession>
<feature type="transmembrane region" description="Helical" evidence="1">
    <location>
        <begin position="60"/>
        <end position="78"/>
    </location>
</feature>
<dbReference type="EMBL" id="NEVM01000005">
    <property type="protein sequence ID" value="OZI31095.1"/>
    <property type="molecule type" value="Genomic_DNA"/>
</dbReference>
<keyword evidence="1" id="KW-1133">Transmembrane helix</keyword>
<evidence type="ECO:0000256" key="1">
    <source>
        <dbReference type="SAM" id="Phobius"/>
    </source>
</evidence>
<reference evidence="3" key="1">
    <citation type="submission" date="2017-05" db="EMBL/GenBank/DDBJ databases">
        <title>Complete and WGS of Bordetella genogroups.</title>
        <authorList>
            <person name="Spilker T."/>
            <person name="Lipuma J."/>
        </authorList>
    </citation>
    <scope>NUCLEOTIDE SEQUENCE [LARGE SCALE GENOMIC DNA]</scope>
    <source>
        <strain evidence="3">AU16122</strain>
    </source>
</reference>
<keyword evidence="1" id="KW-0812">Transmembrane</keyword>
<name>A0A261S1Q4_9BORD</name>
<protein>
    <submittedName>
        <fullName evidence="2">Uncharacterized protein</fullName>
    </submittedName>
</protein>
<comment type="caution">
    <text evidence="2">The sequence shown here is derived from an EMBL/GenBank/DDBJ whole genome shotgun (WGS) entry which is preliminary data.</text>
</comment>
<dbReference type="OrthoDB" id="8908819at2"/>
<dbReference type="RefSeq" id="WP_094855510.1">
    <property type="nucleotide sequence ID" value="NZ_NEVM01000005.1"/>
</dbReference>